<dbReference type="PANTHER" id="PTHR33070:SF120">
    <property type="entry name" value="EXPRESSED PROTEIN"/>
    <property type="match status" value="1"/>
</dbReference>
<dbReference type="Proteomes" id="UP000631114">
    <property type="component" value="Unassembled WGS sequence"/>
</dbReference>
<dbReference type="GO" id="GO:0048364">
    <property type="term" value="P:root development"/>
    <property type="evidence" value="ECO:0007669"/>
    <property type="project" value="InterPro"/>
</dbReference>
<name>A0A835IQI5_9MAGN</name>
<comment type="caution">
    <text evidence="2">The sequence shown here is derived from an EMBL/GenBank/DDBJ whole genome shotgun (WGS) entry which is preliminary data.</text>
</comment>
<sequence>MKEMFNCLEALMGMENKCGPSSVSYIDRNLMVVVNVLRQARATTISTVESILLFLSISKSKRRSKRHSLILNCIGGKRVANVSEENSNTELEGVGATLSALNEHNTSAKSEGFGMQIANKRVEALVVAVEGLEVEVEYFKLQLLSCNFEPSFANEENMAGSLAVPNNRYCVRSVSLPTRSHPIALKIEEYLNRTKTWEISSTTAISASIANTIQMALVGLAELYKCVEDFIHLPLTQQVLVHHQHEKSVEEALDESVSLLDVCGTARDMLLTMKGGIQDLQSALRRKRGEESSMEKQSSAYICLRKKMKKDITKGLAVLKKLNENNGSSILEQNHHLAIVVRVLREVSTVTISIFQNLLSFLSVTEPKRKLVGWSLVSKVMKKKPVVSRREQENVNEVESVDIGVHALCGQNSSSAAEVEKVQIAQKRLKTLELSIEGLEDGLECLYRRLIQTRVSLLNGLNH</sequence>
<reference evidence="2 3" key="1">
    <citation type="submission" date="2020-10" db="EMBL/GenBank/DDBJ databases">
        <title>The Coptis chinensis genome and diversification of protoberbering-type alkaloids.</title>
        <authorList>
            <person name="Wang B."/>
            <person name="Shu S."/>
            <person name="Song C."/>
            <person name="Liu Y."/>
        </authorList>
    </citation>
    <scope>NUCLEOTIDE SEQUENCE [LARGE SCALE GENOMIC DNA]</scope>
    <source>
        <strain evidence="2">HL-2020</strain>
        <tissue evidence="2">Leaf</tissue>
    </source>
</reference>
<dbReference type="OrthoDB" id="1701699at2759"/>
<dbReference type="Pfam" id="PF03087">
    <property type="entry name" value="BPS1"/>
    <property type="match status" value="2"/>
</dbReference>
<keyword evidence="1" id="KW-0175">Coiled coil</keyword>
<evidence type="ECO:0000313" key="3">
    <source>
        <dbReference type="Proteomes" id="UP000631114"/>
    </source>
</evidence>
<dbReference type="GO" id="GO:0048367">
    <property type="term" value="P:shoot system development"/>
    <property type="evidence" value="ECO:0007669"/>
    <property type="project" value="InterPro"/>
</dbReference>
<accession>A0A835IQI5</accession>
<dbReference type="AlphaFoldDB" id="A0A835IQI5"/>
<dbReference type="PANTHER" id="PTHR33070">
    <property type="entry name" value="OS06G0725500 PROTEIN"/>
    <property type="match status" value="1"/>
</dbReference>
<feature type="coiled-coil region" evidence="1">
    <location>
        <begin position="422"/>
        <end position="449"/>
    </location>
</feature>
<evidence type="ECO:0000313" key="2">
    <source>
        <dbReference type="EMBL" id="KAF9622276.1"/>
    </source>
</evidence>
<proteinExistence type="predicted"/>
<dbReference type="EMBL" id="JADFTS010000002">
    <property type="protein sequence ID" value="KAF9622276.1"/>
    <property type="molecule type" value="Genomic_DNA"/>
</dbReference>
<dbReference type="InterPro" id="IPR004320">
    <property type="entry name" value="BPS1_pln"/>
</dbReference>
<gene>
    <name evidence="2" type="ORF">IFM89_030318</name>
</gene>
<evidence type="ECO:0000256" key="1">
    <source>
        <dbReference type="SAM" id="Coils"/>
    </source>
</evidence>
<organism evidence="2 3">
    <name type="scientific">Coptis chinensis</name>
    <dbReference type="NCBI Taxonomy" id="261450"/>
    <lineage>
        <taxon>Eukaryota</taxon>
        <taxon>Viridiplantae</taxon>
        <taxon>Streptophyta</taxon>
        <taxon>Embryophyta</taxon>
        <taxon>Tracheophyta</taxon>
        <taxon>Spermatophyta</taxon>
        <taxon>Magnoliopsida</taxon>
        <taxon>Ranunculales</taxon>
        <taxon>Ranunculaceae</taxon>
        <taxon>Coptidoideae</taxon>
        <taxon>Coptis</taxon>
    </lineage>
</organism>
<keyword evidence="3" id="KW-1185">Reference proteome</keyword>
<protein>
    <submittedName>
        <fullName evidence="2">Uncharacterized protein</fullName>
    </submittedName>
</protein>